<dbReference type="OrthoDB" id="474548at2"/>
<evidence type="ECO:0000313" key="10">
    <source>
        <dbReference type="Proteomes" id="UP000010478"/>
    </source>
</evidence>
<keyword evidence="5" id="KW-0902">Two-component regulatory system</keyword>
<dbReference type="PROSITE" id="PS50046">
    <property type="entry name" value="PHYTOCHROME_2"/>
    <property type="match status" value="1"/>
</dbReference>
<dbReference type="SMART" id="SM00387">
    <property type="entry name" value="HATPase_c"/>
    <property type="match status" value="1"/>
</dbReference>
<evidence type="ECO:0000256" key="6">
    <source>
        <dbReference type="SAM" id="Coils"/>
    </source>
</evidence>
<keyword evidence="6" id="KW-0175">Coiled coil</keyword>
<feature type="domain" description="Histidine kinase" evidence="8">
    <location>
        <begin position="453"/>
        <end position="696"/>
    </location>
</feature>
<name>K9VJE5_9CYAN</name>
<dbReference type="InterPro" id="IPR004358">
    <property type="entry name" value="Sig_transdc_His_kin-like_C"/>
</dbReference>
<comment type="catalytic activity">
    <reaction evidence="1">
        <text>ATP + protein L-histidine = ADP + protein N-phospho-L-histidine.</text>
        <dbReference type="EC" id="2.7.13.3"/>
    </reaction>
</comment>
<dbReference type="InterPro" id="IPR005467">
    <property type="entry name" value="His_kinase_dom"/>
</dbReference>
<dbReference type="PRINTS" id="PR00344">
    <property type="entry name" value="BCTRLSENSOR"/>
</dbReference>
<dbReference type="EC" id="2.7.13.3" evidence="3"/>
<evidence type="ECO:0000256" key="5">
    <source>
        <dbReference type="ARBA" id="ARBA00023012"/>
    </source>
</evidence>
<dbReference type="InterPro" id="IPR036890">
    <property type="entry name" value="HATPase_C_sf"/>
</dbReference>
<dbReference type="Pfam" id="PF01590">
    <property type="entry name" value="GAF"/>
    <property type="match status" value="2"/>
</dbReference>
<reference evidence="9 10" key="1">
    <citation type="submission" date="2012-05" db="EMBL/GenBank/DDBJ databases">
        <title>Finished chromosome of genome of Oscillatoria sp. PCC 7112.</title>
        <authorList>
            <consortium name="US DOE Joint Genome Institute"/>
            <person name="Gugger M."/>
            <person name="Coursin T."/>
            <person name="Rippka R."/>
            <person name="Tandeau De Marsac N."/>
            <person name="Huntemann M."/>
            <person name="Wei C.-L."/>
            <person name="Han J."/>
            <person name="Detter J.C."/>
            <person name="Han C."/>
            <person name="Tapia R."/>
            <person name="Davenport K."/>
            <person name="Daligault H."/>
            <person name="Erkkila T."/>
            <person name="Gu W."/>
            <person name="Munk A.C.C."/>
            <person name="Teshima H."/>
            <person name="Xu Y."/>
            <person name="Chain P."/>
            <person name="Chen A."/>
            <person name="Krypides N."/>
            <person name="Mavromatis K."/>
            <person name="Markowitz V."/>
            <person name="Szeto E."/>
            <person name="Ivanova N."/>
            <person name="Mikhailova N."/>
            <person name="Ovchinnikova G."/>
            <person name="Pagani I."/>
            <person name="Pati A."/>
            <person name="Goodwin L."/>
            <person name="Peters L."/>
            <person name="Pitluck S."/>
            <person name="Woyke T."/>
            <person name="Kerfeld C."/>
        </authorList>
    </citation>
    <scope>NUCLEOTIDE SEQUENCE [LARGE SCALE GENOMIC DNA]</scope>
    <source>
        <strain evidence="9 10">PCC 7112</strain>
    </source>
</reference>
<dbReference type="PROSITE" id="PS50109">
    <property type="entry name" value="HIS_KIN"/>
    <property type="match status" value="1"/>
</dbReference>
<dbReference type="eggNOG" id="COG2203">
    <property type="taxonomic scope" value="Bacteria"/>
</dbReference>
<dbReference type="Proteomes" id="UP000010478">
    <property type="component" value="Chromosome"/>
</dbReference>
<feature type="domain" description="Phytochrome chromophore attachment site" evidence="7">
    <location>
        <begin position="242"/>
        <end position="396"/>
    </location>
</feature>
<proteinExistence type="inferred from homology"/>
<dbReference type="GO" id="GO:0004673">
    <property type="term" value="F:protein histidine kinase activity"/>
    <property type="evidence" value="ECO:0007669"/>
    <property type="project" value="UniProtKB-EC"/>
</dbReference>
<dbReference type="InterPro" id="IPR003018">
    <property type="entry name" value="GAF"/>
</dbReference>
<evidence type="ECO:0000259" key="7">
    <source>
        <dbReference type="PROSITE" id="PS50046"/>
    </source>
</evidence>
<evidence type="ECO:0000256" key="2">
    <source>
        <dbReference type="ARBA" id="ARBA00006402"/>
    </source>
</evidence>
<dbReference type="InterPro" id="IPR016132">
    <property type="entry name" value="Phyto_chromo_attachment"/>
</dbReference>
<feature type="coiled-coil region" evidence="6">
    <location>
        <begin position="414"/>
        <end position="444"/>
    </location>
</feature>
<dbReference type="InterPro" id="IPR029016">
    <property type="entry name" value="GAF-like_dom_sf"/>
</dbReference>
<dbReference type="PATRIC" id="fig|179408.3.peg.3650"/>
<gene>
    <name evidence="9" type="ORF">Osc7112_2972</name>
</gene>
<keyword evidence="10" id="KW-1185">Reference proteome</keyword>
<keyword evidence="4 9" id="KW-0808">Transferase</keyword>
<evidence type="ECO:0000256" key="4">
    <source>
        <dbReference type="ARBA" id="ARBA00022777"/>
    </source>
</evidence>
<dbReference type="GO" id="GO:0000160">
    <property type="term" value="P:phosphorelay signal transduction system"/>
    <property type="evidence" value="ECO:0007669"/>
    <property type="project" value="UniProtKB-KW"/>
</dbReference>
<evidence type="ECO:0000259" key="8">
    <source>
        <dbReference type="PROSITE" id="PS50109"/>
    </source>
</evidence>
<sequence length="702" mass="78825">MSLKIQEHENPWHRVTSRLPESENWRQEESLSLPEVDQQKALIVQMQQQVQLSNLLNQINNEIRSTLDIEEILTSACRLLGQALQCSRVSILVKESNTEKTLVTRGEYNAGDYPIQLGMKVPMTDNPHLAAVVSQQDSLAVTKFLDFPGLNPQTRKIAEALEIKSMLAVATRYQGEVNGIIGLHQCDREREWTDWEKQLLEGVGSQLAIAINQAKLYSKTRRQAERESLLRLIGNQIRSTLDLGTILETAVREVRQMLQCDRVIIYQFQDNWQGKVVVENMTVPWPSILGDMGADKCFRGDYADLYQQGRVKAINDIFNAGLEPCHVDFLDSLQVKANLIVPIVTSRTEENTPDTAGSYNPKFPGRLWGLLIAHECRDTRNWQRQEMELLSQIANQMAIAIQQAELYSQVQEAAVKSQAQTQQLQAALEELRSAQQQLIQSEKMSGLGQMVAGIAHEINNANNFIHANLFHAQEYFKALNEALEVAGNACPEAAEAIVRINEELELDYIREDFGKLLNSMREGSGRIRSIVMTLRNFSRLDHAELKPVDLNEGLESSFLMLQNKLKTHIKIDKQYGSLPPVQCHASQINQVFYNLLDNALDALQSTTKPGELTIRSWQSEPDLVTISIRDTGTGIPAEIQDKIFDPFFTTKPVGKGTGLGLSVCYQVIVQAHGGKIRCVSQVGEGTEFIVELPLTNQSRVSA</sequence>
<dbReference type="PANTHER" id="PTHR43065">
    <property type="entry name" value="SENSOR HISTIDINE KINASE"/>
    <property type="match status" value="1"/>
</dbReference>
<dbReference type="EMBL" id="CP003614">
    <property type="protein sequence ID" value="AFZ07370.1"/>
    <property type="molecule type" value="Genomic_DNA"/>
</dbReference>
<dbReference type="eggNOG" id="COG4191">
    <property type="taxonomic scope" value="Bacteria"/>
</dbReference>
<dbReference type="PANTHER" id="PTHR43065:SF50">
    <property type="entry name" value="HISTIDINE KINASE"/>
    <property type="match status" value="1"/>
</dbReference>
<dbReference type="KEGG" id="oni:Osc7112_2972"/>
<dbReference type="RefSeq" id="WP_015176652.1">
    <property type="nucleotide sequence ID" value="NC_019729.1"/>
</dbReference>
<evidence type="ECO:0000256" key="1">
    <source>
        <dbReference type="ARBA" id="ARBA00000085"/>
    </source>
</evidence>
<dbReference type="STRING" id="179408.Osc7112_2972"/>
<dbReference type="Gene3D" id="1.10.287.130">
    <property type="match status" value="1"/>
</dbReference>
<evidence type="ECO:0000256" key="3">
    <source>
        <dbReference type="ARBA" id="ARBA00012438"/>
    </source>
</evidence>
<dbReference type="SUPFAM" id="SSF55781">
    <property type="entry name" value="GAF domain-like"/>
    <property type="match status" value="2"/>
</dbReference>
<dbReference type="HOGENOM" id="CLU_000445_114_39_3"/>
<dbReference type="AlphaFoldDB" id="K9VJE5"/>
<dbReference type="SUPFAM" id="SSF55874">
    <property type="entry name" value="ATPase domain of HSP90 chaperone/DNA topoisomerase II/histidine kinase"/>
    <property type="match status" value="1"/>
</dbReference>
<comment type="similarity">
    <text evidence="2">In the N-terminal section; belongs to the phytochrome family.</text>
</comment>
<dbReference type="SMART" id="SM00065">
    <property type="entry name" value="GAF"/>
    <property type="match status" value="2"/>
</dbReference>
<organism evidence="9 10">
    <name type="scientific">Phormidium nigroviride PCC 7112</name>
    <dbReference type="NCBI Taxonomy" id="179408"/>
    <lineage>
        <taxon>Bacteria</taxon>
        <taxon>Bacillati</taxon>
        <taxon>Cyanobacteriota</taxon>
        <taxon>Cyanophyceae</taxon>
        <taxon>Oscillatoriophycideae</taxon>
        <taxon>Oscillatoriales</taxon>
        <taxon>Oscillatoriaceae</taxon>
        <taxon>Phormidium</taxon>
    </lineage>
</organism>
<dbReference type="Pfam" id="PF02518">
    <property type="entry name" value="HATPase_c"/>
    <property type="match status" value="1"/>
</dbReference>
<dbReference type="Gene3D" id="3.30.565.10">
    <property type="entry name" value="Histidine kinase-like ATPase, C-terminal domain"/>
    <property type="match status" value="1"/>
</dbReference>
<dbReference type="Gene3D" id="3.30.450.40">
    <property type="match status" value="2"/>
</dbReference>
<protein>
    <recommendedName>
        <fullName evidence="3">histidine kinase</fullName>
        <ecNumber evidence="3">2.7.13.3</ecNumber>
    </recommendedName>
</protein>
<dbReference type="InterPro" id="IPR003594">
    <property type="entry name" value="HATPase_dom"/>
</dbReference>
<keyword evidence="4 9" id="KW-0418">Kinase</keyword>
<accession>K9VJE5</accession>
<evidence type="ECO:0000313" key="9">
    <source>
        <dbReference type="EMBL" id="AFZ07370.1"/>
    </source>
</evidence>